<evidence type="ECO:0000313" key="3">
    <source>
        <dbReference type="Proteomes" id="UP000601435"/>
    </source>
</evidence>
<dbReference type="EMBL" id="CAJNJA010037361">
    <property type="protein sequence ID" value="CAE7732287.1"/>
    <property type="molecule type" value="Genomic_DNA"/>
</dbReference>
<name>A0A812XM75_9DINO</name>
<evidence type="ECO:0000313" key="2">
    <source>
        <dbReference type="EMBL" id="CAE7732287.1"/>
    </source>
</evidence>
<dbReference type="AlphaFoldDB" id="A0A812XM75"/>
<gene>
    <name evidence="2" type="ORF">SNEC2469_LOCUS21163</name>
</gene>
<dbReference type="Proteomes" id="UP000601435">
    <property type="component" value="Unassembled WGS sequence"/>
</dbReference>
<feature type="compositionally biased region" description="Basic and acidic residues" evidence="1">
    <location>
        <begin position="191"/>
        <end position="200"/>
    </location>
</feature>
<organism evidence="2 3">
    <name type="scientific">Symbiodinium necroappetens</name>
    <dbReference type="NCBI Taxonomy" id="1628268"/>
    <lineage>
        <taxon>Eukaryota</taxon>
        <taxon>Sar</taxon>
        <taxon>Alveolata</taxon>
        <taxon>Dinophyceae</taxon>
        <taxon>Suessiales</taxon>
        <taxon>Symbiodiniaceae</taxon>
        <taxon>Symbiodinium</taxon>
    </lineage>
</organism>
<feature type="region of interest" description="Disordered" evidence="1">
    <location>
        <begin position="102"/>
        <end position="147"/>
    </location>
</feature>
<reference evidence="2" key="1">
    <citation type="submission" date="2021-02" db="EMBL/GenBank/DDBJ databases">
        <authorList>
            <person name="Dougan E. K."/>
            <person name="Rhodes N."/>
            <person name="Thang M."/>
            <person name="Chan C."/>
        </authorList>
    </citation>
    <scope>NUCLEOTIDE SEQUENCE</scope>
</reference>
<feature type="compositionally biased region" description="Polar residues" evidence="1">
    <location>
        <begin position="114"/>
        <end position="123"/>
    </location>
</feature>
<feature type="non-terminal residue" evidence="2">
    <location>
        <position position="1"/>
    </location>
</feature>
<sequence>QYPVKFGLQITRMYHRLCHTACGKPEAHKGRRWEPVDVLFNEKHWADFWDDAEMLSVLRYLRGNTSLKLPALFFRLTRAVSWFLGDGSRELVATKQETLNDDDLEANIKDPKQKPSSARSQLAQPVMAPDAESPALHRVKGKQSPDAKDELIRKLYAEVEALKLRTPSTASSAKPRKPKSADPKTTPQTEAAKENRLRRLCEQKPSGRINVPKEVHDRWAQGGEVRKTLLAELEAADWDKDSFLSRVTKTSEKRNQTSAHKKRGWYTMEGMATILKWSKHIGSVRLCYHASSLK</sequence>
<protein>
    <submittedName>
        <fullName evidence="2">Uncharacterized protein</fullName>
    </submittedName>
</protein>
<proteinExistence type="predicted"/>
<evidence type="ECO:0000256" key="1">
    <source>
        <dbReference type="SAM" id="MobiDB-lite"/>
    </source>
</evidence>
<accession>A0A812XM75</accession>
<dbReference type="OrthoDB" id="449008at2759"/>
<feature type="region of interest" description="Disordered" evidence="1">
    <location>
        <begin position="166"/>
        <end position="200"/>
    </location>
</feature>
<comment type="caution">
    <text evidence="2">The sequence shown here is derived from an EMBL/GenBank/DDBJ whole genome shotgun (WGS) entry which is preliminary data.</text>
</comment>
<keyword evidence="3" id="KW-1185">Reference proteome</keyword>